<dbReference type="InterPro" id="IPR009444">
    <property type="entry name" value="Conjugal_tfr_TraD_a-type"/>
</dbReference>
<proteinExistence type="predicted"/>
<dbReference type="Pfam" id="PF06412">
    <property type="entry name" value="TraD"/>
    <property type="match status" value="1"/>
</dbReference>
<evidence type="ECO:0000313" key="1">
    <source>
        <dbReference type="EMBL" id="MBR1139457.1"/>
    </source>
</evidence>
<name>A0ABS5GDP4_9BRAD</name>
<gene>
    <name evidence="1" type="ORF">JQ619_27230</name>
</gene>
<dbReference type="RefSeq" id="WP_172236245.1">
    <property type="nucleotide sequence ID" value="NZ_JABFDP010000007.1"/>
</dbReference>
<dbReference type="EMBL" id="JAFCLK010000029">
    <property type="protein sequence ID" value="MBR1139457.1"/>
    <property type="molecule type" value="Genomic_DNA"/>
</dbReference>
<evidence type="ECO:0000313" key="2">
    <source>
        <dbReference type="Proteomes" id="UP001314635"/>
    </source>
</evidence>
<protein>
    <submittedName>
        <fullName evidence="1">Conjugal transfer protein TraD</fullName>
    </submittedName>
</protein>
<accession>A0ABS5GDP4</accession>
<reference evidence="2" key="1">
    <citation type="journal article" date="2021" name="ISME J.">
        <title>Evolutionary origin and ecological implication of a unique nif island in free-living Bradyrhizobium lineages.</title>
        <authorList>
            <person name="Tao J."/>
        </authorList>
    </citation>
    <scope>NUCLEOTIDE SEQUENCE [LARGE SCALE GENOMIC DNA]</scope>
    <source>
        <strain evidence="2">SZCCT0094</strain>
    </source>
</reference>
<dbReference type="Proteomes" id="UP001314635">
    <property type="component" value="Unassembled WGS sequence"/>
</dbReference>
<sequence>MRTWQVERRKRTRHLIELGGLVVKAGIVDLTGDDRAMIYGALCWMADKLKSDQGERARALWTAKGTQELEADTATHIDRTASAVRR</sequence>
<comment type="caution">
    <text evidence="1">The sequence shown here is derived from an EMBL/GenBank/DDBJ whole genome shotgun (WGS) entry which is preliminary data.</text>
</comment>
<keyword evidence="2" id="KW-1185">Reference proteome</keyword>
<organism evidence="1 2">
    <name type="scientific">Bradyrhizobium denitrificans</name>
    <dbReference type="NCBI Taxonomy" id="2734912"/>
    <lineage>
        <taxon>Bacteria</taxon>
        <taxon>Pseudomonadati</taxon>
        <taxon>Pseudomonadota</taxon>
        <taxon>Alphaproteobacteria</taxon>
        <taxon>Hyphomicrobiales</taxon>
        <taxon>Nitrobacteraceae</taxon>
        <taxon>Bradyrhizobium</taxon>
    </lineage>
</organism>